<dbReference type="PANTHER" id="PTHR11575">
    <property type="entry name" value="5'-NUCLEOTIDASE-RELATED"/>
    <property type="match status" value="1"/>
</dbReference>
<dbReference type="InterPro" id="IPR006179">
    <property type="entry name" value="5_nucleotidase/apyrase"/>
</dbReference>
<dbReference type="SMART" id="SM00287">
    <property type="entry name" value="SH3b"/>
    <property type="match status" value="2"/>
</dbReference>
<dbReference type="EMBL" id="FQUR01000006">
    <property type="protein sequence ID" value="SHE35222.1"/>
    <property type="molecule type" value="Genomic_DNA"/>
</dbReference>
<dbReference type="SUPFAM" id="SSF56300">
    <property type="entry name" value="Metallo-dependent phosphatases"/>
    <property type="match status" value="2"/>
</dbReference>
<dbReference type="PRINTS" id="PR01607">
    <property type="entry name" value="APYRASEFAMLY"/>
</dbReference>
<feature type="compositionally biased region" description="Pro residues" evidence="2">
    <location>
        <begin position="1077"/>
        <end position="1125"/>
    </location>
</feature>
<dbReference type="Gene3D" id="3.60.21.10">
    <property type="match status" value="2"/>
</dbReference>
<dbReference type="InterPro" id="IPR019079">
    <property type="entry name" value="Capsule_synth_CapA"/>
</dbReference>
<dbReference type="Gene3D" id="2.30.30.40">
    <property type="entry name" value="SH3 Domains"/>
    <property type="match status" value="2"/>
</dbReference>
<reference evidence="6" key="1">
    <citation type="submission" date="2016-11" db="EMBL/GenBank/DDBJ databases">
        <authorList>
            <person name="Varghese N."/>
            <person name="Submissions S."/>
        </authorList>
    </citation>
    <scope>NUCLEOTIDE SEQUENCE [LARGE SCALE GENOMIC DNA]</scope>
    <source>
        <strain evidence="6">DSM 18761</strain>
    </source>
</reference>
<feature type="region of interest" description="Disordered" evidence="2">
    <location>
        <begin position="1070"/>
        <end position="1125"/>
    </location>
</feature>
<proteinExistence type="predicted"/>
<protein>
    <submittedName>
        <fullName evidence="5">2',3'-cyclic-nucleotide 2'-phosphodiesterase / 3'-nucleotidase</fullName>
    </submittedName>
</protein>
<evidence type="ECO:0000313" key="5">
    <source>
        <dbReference type="EMBL" id="SHE35222.1"/>
    </source>
</evidence>
<feature type="signal peptide" evidence="3">
    <location>
        <begin position="1"/>
        <end position="32"/>
    </location>
</feature>
<evidence type="ECO:0000256" key="3">
    <source>
        <dbReference type="SAM" id="SignalP"/>
    </source>
</evidence>
<dbReference type="RefSeq" id="WP_072966751.1">
    <property type="nucleotide sequence ID" value="NZ_FQUR01000006.1"/>
</dbReference>
<dbReference type="Gene3D" id="3.90.780.10">
    <property type="entry name" value="5'-Nucleotidase, C-terminal domain"/>
    <property type="match status" value="2"/>
</dbReference>
<keyword evidence="6" id="KW-1185">Reference proteome</keyword>
<accession>A0A1M4SSV3</accession>
<dbReference type="InterPro" id="IPR004843">
    <property type="entry name" value="Calcineurin-like_PHP"/>
</dbReference>
<evidence type="ECO:0000259" key="4">
    <source>
        <dbReference type="PROSITE" id="PS51781"/>
    </source>
</evidence>
<dbReference type="GO" id="GO:0016787">
    <property type="term" value="F:hydrolase activity"/>
    <property type="evidence" value="ECO:0007669"/>
    <property type="project" value="InterPro"/>
</dbReference>
<dbReference type="InterPro" id="IPR029052">
    <property type="entry name" value="Metallo-depent_PP-like"/>
</dbReference>
<evidence type="ECO:0000256" key="2">
    <source>
        <dbReference type="SAM" id="MobiDB-lite"/>
    </source>
</evidence>
<dbReference type="GO" id="GO:0030288">
    <property type="term" value="C:outer membrane-bounded periplasmic space"/>
    <property type="evidence" value="ECO:0007669"/>
    <property type="project" value="TreeGrafter"/>
</dbReference>
<dbReference type="PROSITE" id="PS51781">
    <property type="entry name" value="SH3B"/>
    <property type="match status" value="2"/>
</dbReference>
<dbReference type="InterPro" id="IPR036907">
    <property type="entry name" value="5'-Nucleotdase_C_sf"/>
</dbReference>
<feature type="domain" description="SH3b" evidence="4">
    <location>
        <begin position="1200"/>
        <end position="1260"/>
    </location>
</feature>
<feature type="domain" description="SH3b" evidence="4">
    <location>
        <begin position="1130"/>
        <end position="1192"/>
    </location>
</feature>
<dbReference type="Pfam" id="PF02872">
    <property type="entry name" value="5_nucleotid_C"/>
    <property type="match status" value="2"/>
</dbReference>
<evidence type="ECO:0000313" key="6">
    <source>
        <dbReference type="Proteomes" id="UP000184127"/>
    </source>
</evidence>
<dbReference type="PANTHER" id="PTHR11575:SF24">
    <property type="entry name" value="5'-NUCLEOTIDASE"/>
    <property type="match status" value="1"/>
</dbReference>
<gene>
    <name evidence="5" type="ORF">SAMN02745195_00250</name>
</gene>
<name>A0A1M4SSV3_9THEO</name>
<dbReference type="Pfam" id="PF08239">
    <property type="entry name" value="SH3_3"/>
    <property type="match status" value="2"/>
</dbReference>
<dbReference type="Proteomes" id="UP000184127">
    <property type="component" value="Unassembled WGS sequence"/>
</dbReference>
<dbReference type="SMART" id="SM00854">
    <property type="entry name" value="PGA_cap"/>
    <property type="match status" value="1"/>
</dbReference>
<sequence>MFRSRSRILATFVAAIMVFSMFFSAIPQIAFAATSKTFDFIEVTDFHGYLQNDGKLSDGTIYKQQIAGVLAKQIKDIKAQNPDRTVILSGGDMFQGTPLSNVLKGQPVIDMMNNIGFDAMALGNHEYDWGIDSVIDTQNATLKNSTIPVLAANVYDKTTGQLVNYVKPYVMIEKDGVKIGIIGIVDNKEFPNIIMPAYIQNVDFKDPVPIVNDLAQQLRQQGAQIVVVLAHMGAYQDKSGNVSGNLIDFANQVQGVDAIFGGHTHTIVTTRVNNIPVGVAANYGKGFIDLKITVNDDGTITTGDMQYNSITSLYSTQNPIVDPEVQAIVDKAVQEVGPIFDEVIGQAAIDLTRTQSAQPYGDSLLGNWAAQVTKDAVGADFGFANNGGLRIDIPKGDITVGMMYQLMPFDNTIVTMKMTGAQVKTILEQAVQDGGKGIQVAGLSFKYDPNKPTMNRVFDMRKSDGTPILMDKTYLVATNNFMGTGGDGFAGFTDPNVAKTYVDTYKLVRDAFIDAVKAQKTVTSKIDNRIAPAKMSDTTITVLATSDIHGNIFPWDYNTAKPANQGLAKVSTYVKQVRAQYPYVVLVDNGDTIQGTPLSYYYDKIDTTTEYPLAKVMGAMKYDTWTLGNHEYNYGLDVLNRVIKDMRSEGIHVLSANTYKDDGTNFVDPYYIKTFDTPQGPVKVGILGLTTKTIPSWEDKDHYAGLHFNDLVEEANKWVPKLREAGADIVVVTMHSGEESATDVIPENQVIAVATKVNGIDAIVAGHTHAIISQHTYKNPAGETVIVTEPGKWGQYVSQINFNISKNADGKWVIDSKWSATIKMDDSVQADQDILNLAQPYQDATLKYIGTKIGVAAGDFLGTEQTVKETAIMDLINKVQKYYAKTDLSIAAPLSSSAKILKGDITIQDIMGVYVYENYLYGIKMTGKQLKDWMEWSARYYKQVSSPNDPIAKDPTLNIPDYNLDQLYGASYVIDLTQPAGHRIKNLKVNGKLVKDDDVFTVAINNYRFNGGGGFMQAAGITNPEIVFDSAKAYGDDGQVRNLMIRYIQEHGTITPTVENYWYVSTTPVAEETPSPVIQPTPQPVPKPTPQPTPQPAPQPTPQPAPQPTPQPVPQPTPAPKPVPQPQPVYNYGIVTASVLNVRAGASTSDKILGVLPAGKVVTLLEEVNGWYKIDYNGKTGYIYGKYVAATPNPSNVTVLKAVKVTAKSGLNVRVGNSINAKKIGAVPYGTELKVVGEYNGWYQIQYNGGFGYIYAKYTK</sequence>
<dbReference type="Pfam" id="PF00149">
    <property type="entry name" value="Metallophos"/>
    <property type="match status" value="2"/>
</dbReference>
<dbReference type="GO" id="GO:0009166">
    <property type="term" value="P:nucleotide catabolic process"/>
    <property type="evidence" value="ECO:0007669"/>
    <property type="project" value="InterPro"/>
</dbReference>
<keyword evidence="1 3" id="KW-0732">Signal</keyword>
<organism evidence="5 6">
    <name type="scientific">Thermoanaerobacter uzonensis DSM 18761</name>
    <dbReference type="NCBI Taxonomy" id="1123369"/>
    <lineage>
        <taxon>Bacteria</taxon>
        <taxon>Bacillati</taxon>
        <taxon>Bacillota</taxon>
        <taxon>Clostridia</taxon>
        <taxon>Thermoanaerobacterales</taxon>
        <taxon>Thermoanaerobacteraceae</taxon>
        <taxon>Thermoanaerobacter</taxon>
    </lineage>
</organism>
<dbReference type="AlphaFoldDB" id="A0A1M4SSV3"/>
<evidence type="ECO:0000256" key="1">
    <source>
        <dbReference type="ARBA" id="ARBA00022729"/>
    </source>
</evidence>
<dbReference type="CDD" id="cd00845">
    <property type="entry name" value="MPP_UshA_N_like"/>
    <property type="match status" value="1"/>
</dbReference>
<feature type="chain" id="PRO_5012160383" evidence="3">
    <location>
        <begin position="33"/>
        <end position="1260"/>
    </location>
</feature>
<dbReference type="SUPFAM" id="SSF55816">
    <property type="entry name" value="5'-nucleotidase (syn. UDP-sugar hydrolase), C-terminal domain"/>
    <property type="match status" value="2"/>
</dbReference>
<dbReference type="InterPro" id="IPR008334">
    <property type="entry name" value="5'-Nucleotdase_C"/>
</dbReference>
<dbReference type="InterPro" id="IPR003646">
    <property type="entry name" value="SH3-like_bac-type"/>
</dbReference>